<proteinExistence type="predicted"/>
<sequence>MLLPTLNLLRQTSSKLPLCVQLTFVRNAVRQSAADPRHEMIRRALYPGTRRRTESPTGVWRRDVARALQRAIPSKQAHETIERAWLLYKRHIRWKRELENARKFDCMHRAMEELRALDIRLFKEANYTDDPRIWNDKQKEFLKSLRGTEKKMAEARLPGLFPREMRIPTDTPPRAGWNYDWNPKPNSF</sequence>
<dbReference type="GO" id="GO:0005739">
    <property type="term" value="C:mitochondrion"/>
    <property type="evidence" value="ECO:0007669"/>
    <property type="project" value="GOC"/>
</dbReference>
<dbReference type="GO" id="GO:0003735">
    <property type="term" value="F:structural constituent of ribosome"/>
    <property type="evidence" value="ECO:0007669"/>
    <property type="project" value="InterPro"/>
</dbReference>
<gene>
    <name evidence="2" type="ORF">BD410DRAFT_782152</name>
</gene>
<feature type="non-terminal residue" evidence="2">
    <location>
        <position position="1"/>
    </location>
</feature>
<dbReference type="PANTHER" id="PTHR39150:SF1">
    <property type="entry name" value="LARGE RIBOSOMAL SUBUNIT PROTEIN ML40"/>
    <property type="match status" value="1"/>
</dbReference>
<organism evidence="2 3">
    <name type="scientific">Rickenella mellea</name>
    <dbReference type="NCBI Taxonomy" id="50990"/>
    <lineage>
        <taxon>Eukaryota</taxon>
        <taxon>Fungi</taxon>
        <taxon>Dikarya</taxon>
        <taxon>Basidiomycota</taxon>
        <taxon>Agaricomycotina</taxon>
        <taxon>Agaricomycetes</taxon>
        <taxon>Hymenochaetales</taxon>
        <taxon>Rickenellaceae</taxon>
        <taxon>Rickenella</taxon>
    </lineage>
</organism>
<keyword evidence="3" id="KW-1185">Reference proteome</keyword>
<evidence type="ECO:0000313" key="2">
    <source>
        <dbReference type="EMBL" id="TDL28183.1"/>
    </source>
</evidence>
<dbReference type="OrthoDB" id="2098203at2759"/>
<evidence type="ECO:0000313" key="3">
    <source>
        <dbReference type="Proteomes" id="UP000294933"/>
    </source>
</evidence>
<dbReference type="InterPro" id="IPR042831">
    <property type="entry name" value="Ribosomal_mL40_fung"/>
</dbReference>
<evidence type="ECO:0000256" key="1">
    <source>
        <dbReference type="SAM" id="MobiDB-lite"/>
    </source>
</evidence>
<name>A0A4Y7QKK2_9AGAM</name>
<protein>
    <submittedName>
        <fullName evidence="2">Uncharacterized protein</fullName>
    </submittedName>
</protein>
<feature type="region of interest" description="Disordered" evidence="1">
    <location>
        <begin position="162"/>
        <end position="188"/>
    </location>
</feature>
<dbReference type="Proteomes" id="UP000294933">
    <property type="component" value="Unassembled WGS sequence"/>
</dbReference>
<dbReference type="AlphaFoldDB" id="A0A4Y7QKK2"/>
<accession>A0A4Y7QKK2</accession>
<dbReference type="EMBL" id="ML170158">
    <property type="protein sequence ID" value="TDL28183.1"/>
    <property type="molecule type" value="Genomic_DNA"/>
</dbReference>
<reference evidence="2 3" key="1">
    <citation type="submission" date="2018-06" db="EMBL/GenBank/DDBJ databases">
        <title>A transcriptomic atlas of mushroom development highlights an independent origin of complex multicellularity.</title>
        <authorList>
            <consortium name="DOE Joint Genome Institute"/>
            <person name="Krizsan K."/>
            <person name="Almasi E."/>
            <person name="Merenyi Z."/>
            <person name="Sahu N."/>
            <person name="Viragh M."/>
            <person name="Koszo T."/>
            <person name="Mondo S."/>
            <person name="Kiss B."/>
            <person name="Balint B."/>
            <person name="Kues U."/>
            <person name="Barry K."/>
            <person name="Hegedus J.C."/>
            <person name="Henrissat B."/>
            <person name="Johnson J."/>
            <person name="Lipzen A."/>
            <person name="Ohm R."/>
            <person name="Nagy I."/>
            <person name="Pangilinan J."/>
            <person name="Yan J."/>
            <person name="Xiong Y."/>
            <person name="Grigoriev I.V."/>
            <person name="Hibbett D.S."/>
            <person name="Nagy L.G."/>
        </authorList>
    </citation>
    <scope>NUCLEOTIDE SEQUENCE [LARGE SCALE GENOMIC DNA]</scope>
    <source>
        <strain evidence="2 3">SZMC22713</strain>
    </source>
</reference>
<dbReference type="Gene3D" id="6.10.250.3440">
    <property type="match status" value="1"/>
</dbReference>
<dbReference type="GO" id="GO:0032543">
    <property type="term" value="P:mitochondrial translation"/>
    <property type="evidence" value="ECO:0007669"/>
    <property type="project" value="InterPro"/>
</dbReference>
<dbReference type="VEuPathDB" id="FungiDB:BD410DRAFT_782152"/>
<dbReference type="PANTHER" id="PTHR39150">
    <property type="entry name" value="54S RIBOSOMAL PROTEIN L28, MITOCHONDRIAL"/>
    <property type="match status" value="1"/>
</dbReference>
<dbReference type="STRING" id="50990.A0A4Y7QKK2"/>